<dbReference type="PANTHER" id="PTHR33406">
    <property type="entry name" value="MEMBRANE PROTEIN MJ1562-RELATED"/>
    <property type="match status" value="1"/>
</dbReference>
<dbReference type="Gene3D" id="1.20.1640.10">
    <property type="entry name" value="Multidrug efflux transporter AcrB transmembrane domain"/>
    <property type="match status" value="1"/>
</dbReference>
<dbReference type="EMBL" id="CP026652">
    <property type="protein sequence ID" value="AVH60925.1"/>
    <property type="molecule type" value="Genomic_DNA"/>
</dbReference>
<evidence type="ECO:0000256" key="5">
    <source>
        <dbReference type="ARBA" id="ARBA00022989"/>
    </source>
</evidence>
<comment type="similarity">
    <text evidence="2">Belongs to the resistance-nodulation-cell division (RND) (TC 2.A.6) family. MmpL subfamily.</text>
</comment>
<dbReference type="PANTHER" id="PTHR33406:SF11">
    <property type="entry name" value="MEMBRANE PROTEIN SCO6666-RELATED"/>
    <property type="match status" value="1"/>
</dbReference>
<evidence type="ECO:0000256" key="8">
    <source>
        <dbReference type="SAM" id="Phobius"/>
    </source>
</evidence>
<feature type="region of interest" description="Disordered" evidence="7">
    <location>
        <begin position="1"/>
        <end position="30"/>
    </location>
</feature>
<accession>A0ABN5ICR6</accession>
<evidence type="ECO:0000259" key="9">
    <source>
        <dbReference type="Pfam" id="PF03176"/>
    </source>
</evidence>
<dbReference type="Pfam" id="PF03176">
    <property type="entry name" value="MMPL"/>
    <property type="match status" value="1"/>
</dbReference>
<evidence type="ECO:0000313" key="10">
    <source>
        <dbReference type="EMBL" id="AVH60925.1"/>
    </source>
</evidence>
<name>A0ABN5ICR6_9ACTN</name>
<feature type="transmembrane region" description="Helical" evidence="8">
    <location>
        <begin position="77"/>
        <end position="106"/>
    </location>
</feature>
<keyword evidence="3" id="KW-1003">Cell membrane</keyword>
<keyword evidence="5 8" id="KW-1133">Transmembrane helix</keyword>
<gene>
    <name evidence="10" type="ORF">C4B68_02500</name>
</gene>
<dbReference type="Proteomes" id="UP000238413">
    <property type="component" value="Chromosome"/>
</dbReference>
<dbReference type="InterPro" id="IPR004869">
    <property type="entry name" value="MMPL_dom"/>
</dbReference>
<evidence type="ECO:0000256" key="6">
    <source>
        <dbReference type="ARBA" id="ARBA00023136"/>
    </source>
</evidence>
<keyword evidence="6 8" id="KW-0472">Membrane</keyword>
<evidence type="ECO:0000256" key="1">
    <source>
        <dbReference type="ARBA" id="ARBA00004651"/>
    </source>
</evidence>
<sequence>MRRPQRAAAGGGTAARPAAGGQNAPTGTWAGRSTAPGLGLGIDYGLLVVSRFREEIAAGHAPSPAAMRTVHIADHTIVFRAATVCAVVATGATAALTVLPALLALLGGRVNAWPFRGRRRTRVGAASCWWQALPRQVVRRPLLAALPVTGLLAVCAAPLTTPPPIAASPVGRS</sequence>
<evidence type="ECO:0000256" key="4">
    <source>
        <dbReference type="ARBA" id="ARBA00022692"/>
    </source>
</evidence>
<proteinExistence type="inferred from homology"/>
<reference evidence="10 11" key="1">
    <citation type="submission" date="2018-02" db="EMBL/GenBank/DDBJ databases">
        <title>Complete genome sequence of Streptomyces dengpaensis, the producer of angucyclines.</title>
        <authorList>
            <person name="Yumei L."/>
        </authorList>
    </citation>
    <scope>NUCLEOTIDE SEQUENCE [LARGE SCALE GENOMIC DNA]</scope>
    <source>
        <strain evidence="10 11">XZHG99</strain>
    </source>
</reference>
<protein>
    <recommendedName>
        <fullName evidence="9">Membrane transport protein MMPL domain-containing protein</fullName>
    </recommendedName>
</protein>
<organism evidence="10 11">
    <name type="scientific">Streptomyces dengpaensis</name>
    <dbReference type="NCBI Taxonomy" id="2049881"/>
    <lineage>
        <taxon>Bacteria</taxon>
        <taxon>Bacillati</taxon>
        <taxon>Actinomycetota</taxon>
        <taxon>Actinomycetes</taxon>
        <taxon>Kitasatosporales</taxon>
        <taxon>Streptomycetaceae</taxon>
        <taxon>Streptomyces</taxon>
    </lineage>
</organism>
<evidence type="ECO:0000256" key="3">
    <source>
        <dbReference type="ARBA" id="ARBA00022475"/>
    </source>
</evidence>
<dbReference type="InterPro" id="IPR050545">
    <property type="entry name" value="Mycobact_MmpL"/>
</dbReference>
<keyword evidence="4 8" id="KW-0812">Transmembrane</keyword>
<evidence type="ECO:0000256" key="7">
    <source>
        <dbReference type="SAM" id="MobiDB-lite"/>
    </source>
</evidence>
<evidence type="ECO:0000256" key="2">
    <source>
        <dbReference type="ARBA" id="ARBA00010157"/>
    </source>
</evidence>
<keyword evidence="11" id="KW-1185">Reference proteome</keyword>
<dbReference type="SUPFAM" id="SSF82866">
    <property type="entry name" value="Multidrug efflux transporter AcrB transmembrane domain"/>
    <property type="match status" value="1"/>
</dbReference>
<feature type="domain" description="Membrane transport protein MMPL" evidence="9">
    <location>
        <begin position="36"/>
        <end position="86"/>
    </location>
</feature>
<evidence type="ECO:0000313" key="11">
    <source>
        <dbReference type="Proteomes" id="UP000238413"/>
    </source>
</evidence>
<comment type="subcellular location">
    <subcellularLocation>
        <location evidence="1">Cell membrane</location>
        <topology evidence="1">Multi-pass membrane protein</topology>
    </subcellularLocation>
</comment>